<dbReference type="PRINTS" id="PR01652">
    <property type="entry name" value="SHAPEPROTEIN"/>
</dbReference>
<proteinExistence type="inferred from homology"/>
<comment type="caution">
    <text evidence="7">The sequence shown here is derived from an EMBL/GenBank/DDBJ whole genome shotgun (WGS) entry which is preliminary data.</text>
</comment>
<dbReference type="CDD" id="cd10225">
    <property type="entry name" value="ASKHA_NBD_MreB-like"/>
    <property type="match status" value="1"/>
</dbReference>
<evidence type="ECO:0000256" key="5">
    <source>
        <dbReference type="ARBA" id="ARBA00023458"/>
    </source>
</evidence>
<dbReference type="InterPro" id="IPR043129">
    <property type="entry name" value="ATPase_NBD"/>
</dbReference>
<evidence type="ECO:0000256" key="4">
    <source>
        <dbReference type="ARBA" id="ARBA00022960"/>
    </source>
</evidence>
<dbReference type="GO" id="GO:0008360">
    <property type="term" value="P:regulation of cell shape"/>
    <property type="evidence" value="ECO:0007669"/>
    <property type="project" value="UniProtKB-UniRule"/>
</dbReference>
<dbReference type="SUPFAM" id="SSF53067">
    <property type="entry name" value="Actin-like ATPase domain"/>
    <property type="match status" value="2"/>
</dbReference>
<evidence type="ECO:0000256" key="1">
    <source>
        <dbReference type="ARBA" id="ARBA00022490"/>
    </source>
</evidence>
<dbReference type="Proteomes" id="UP000034380">
    <property type="component" value="Unassembled WGS sequence"/>
</dbReference>
<sequence>MFNKLFGYWSKDIGIDLGTANTLVYVRGKGIVINEPSIVAVNQKTGKILAIGKEARTMVGRTPGYITVSRPLVNGVVSDFEVTEQMLKYFIDKVHKEGFTLLPRPRVVVGIPSGVTEVEKRAVEDATYNAGAREVYLIEEPMAAAIGARLPVHEAVANVIVDMGGGTTEVAVISMGGVIASRSLRIAGDKLDEDIIRYLREERNLLIGEATAENLKLTLGSAYPSEEEETDGRVRGRDLVSGLPKEIVVTSEEIREAMQRSVKSIVLAVKNTIEETPPELTADLINRHIFLAGGGALLNGLDKMIAHETKLFVKIVDDPLTAVARGCGFVLENVEQLKNVLVPTQKDDYF</sequence>
<dbReference type="InterPro" id="IPR004753">
    <property type="entry name" value="MreB"/>
</dbReference>
<feature type="binding site" evidence="6">
    <location>
        <begin position="294"/>
        <end position="297"/>
    </location>
    <ligand>
        <name>ATP</name>
        <dbReference type="ChEBI" id="CHEBI:30616"/>
    </ligand>
</feature>
<feature type="binding site" evidence="6">
    <location>
        <begin position="213"/>
        <end position="216"/>
    </location>
    <ligand>
        <name>ATP</name>
        <dbReference type="ChEBI" id="CHEBI:30616"/>
    </ligand>
</feature>
<comment type="function">
    <text evidence="6">Forms membrane-associated dynamic filaments that are essential for cell shape determination. Acts by regulating cell wall synthesis and cell elongation, and thus cell shape. A feedback loop between cell geometry and MreB localization may maintain elongated cell shape by targeting cell wall growth to regions of negative cell wall curvature.</text>
</comment>
<name>A0A0G0WIP0_9BACT</name>
<comment type="subcellular location">
    <subcellularLocation>
        <location evidence="6">Cytoplasm</location>
    </subcellularLocation>
    <text evidence="6">Membrane-associated.</text>
</comment>
<dbReference type="HAMAP" id="MF_02207">
    <property type="entry name" value="MreB"/>
    <property type="match status" value="1"/>
</dbReference>
<accession>A0A0G0WIP0</accession>
<comment type="similarity">
    <text evidence="5 6">Belongs to the FtsA/MreB family.</text>
</comment>
<dbReference type="NCBIfam" id="TIGR00904">
    <property type="entry name" value="mreB"/>
    <property type="match status" value="1"/>
</dbReference>
<dbReference type="GO" id="GO:0005524">
    <property type="term" value="F:ATP binding"/>
    <property type="evidence" value="ECO:0007669"/>
    <property type="project" value="UniProtKB-KW"/>
</dbReference>
<evidence type="ECO:0000256" key="3">
    <source>
        <dbReference type="ARBA" id="ARBA00022840"/>
    </source>
</evidence>
<evidence type="ECO:0000256" key="6">
    <source>
        <dbReference type="HAMAP-Rule" id="MF_02207"/>
    </source>
</evidence>
<dbReference type="NCBIfam" id="NF010539">
    <property type="entry name" value="PRK13927.1"/>
    <property type="match status" value="1"/>
</dbReference>
<dbReference type="InterPro" id="IPR056546">
    <property type="entry name" value="MreB_MamK-like"/>
</dbReference>
<protein>
    <recommendedName>
        <fullName evidence="6">Cell shape-determining protein MreB</fullName>
    </recommendedName>
</protein>
<organism evidence="7 8">
    <name type="scientific">Candidatus Yanofskybacteria bacterium GW2011_GWA1_41_6</name>
    <dbReference type="NCBI Taxonomy" id="1619020"/>
    <lineage>
        <taxon>Bacteria</taxon>
        <taxon>Candidatus Yanofskyibacteriota</taxon>
    </lineage>
</organism>
<gene>
    <name evidence="6" type="primary">mreB</name>
    <name evidence="7" type="ORF">UU70_C0033G0006</name>
</gene>
<dbReference type="AlphaFoldDB" id="A0A0G0WIP0"/>
<comment type="subunit">
    <text evidence="6">Forms polymers.</text>
</comment>
<keyword evidence="1 6" id="KW-0963">Cytoplasm</keyword>
<keyword evidence="2 6" id="KW-0547">Nucleotide-binding</keyword>
<feature type="binding site" evidence="6">
    <location>
        <begin position="165"/>
        <end position="167"/>
    </location>
    <ligand>
        <name>ATP</name>
        <dbReference type="ChEBI" id="CHEBI:30616"/>
    </ligand>
</feature>
<evidence type="ECO:0000313" key="8">
    <source>
        <dbReference type="Proteomes" id="UP000034380"/>
    </source>
</evidence>
<evidence type="ECO:0000313" key="7">
    <source>
        <dbReference type="EMBL" id="KKS12774.1"/>
    </source>
</evidence>
<dbReference type="PATRIC" id="fig|1619020.3.peg.305"/>
<reference evidence="7 8" key="1">
    <citation type="journal article" date="2015" name="Nature">
        <title>rRNA introns, odd ribosomes, and small enigmatic genomes across a large radiation of phyla.</title>
        <authorList>
            <person name="Brown C.T."/>
            <person name="Hug L.A."/>
            <person name="Thomas B.C."/>
            <person name="Sharon I."/>
            <person name="Castelle C.J."/>
            <person name="Singh A."/>
            <person name="Wilkins M.J."/>
            <person name="Williams K.H."/>
            <person name="Banfield J.F."/>
        </authorList>
    </citation>
    <scope>NUCLEOTIDE SEQUENCE [LARGE SCALE GENOMIC DNA]</scope>
</reference>
<dbReference type="PANTHER" id="PTHR42749">
    <property type="entry name" value="CELL SHAPE-DETERMINING PROTEIN MREB"/>
    <property type="match status" value="1"/>
</dbReference>
<dbReference type="Pfam" id="PF06723">
    <property type="entry name" value="MreB_Mbl"/>
    <property type="match status" value="1"/>
</dbReference>
<dbReference type="PANTHER" id="PTHR42749:SF1">
    <property type="entry name" value="CELL SHAPE-DETERMINING PROTEIN MREB"/>
    <property type="match status" value="1"/>
</dbReference>
<dbReference type="EMBL" id="LCBQ01000033">
    <property type="protein sequence ID" value="KKS12774.1"/>
    <property type="molecule type" value="Genomic_DNA"/>
</dbReference>
<evidence type="ECO:0000256" key="2">
    <source>
        <dbReference type="ARBA" id="ARBA00022741"/>
    </source>
</evidence>
<dbReference type="GO" id="GO:0005737">
    <property type="term" value="C:cytoplasm"/>
    <property type="evidence" value="ECO:0007669"/>
    <property type="project" value="UniProtKB-SubCell"/>
</dbReference>
<dbReference type="Gene3D" id="3.30.420.40">
    <property type="match status" value="2"/>
</dbReference>
<dbReference type="GO" id="GO:0000902">
    <property type="term" value="P:cell morphogenesis"/>
    <property type="evidence" value="ECO:0007669"/>
    <property type="project" value="InterPro"/>
</dbReference>
<keyword evidence="3 6" id="KW-0067">ATP-binding</keyword>
<keyword evidence="4 6" id="KW-0133">Cell shape</keyword>
<feature type="binding site" evidence="6">
    <location>
        <begin position="19"/>
        <end position="21"/>
    </location>
    <ligand>
        <name>ATP</name>
        <dbReference type="ChEBI" id="CHEBI:30616"/>
    </ligand>
</feature>